<dbReference type="PANTHER" id="PTHR30383">
    <property type="entry name" value="THIOESTERASE 1/PROTEASE 1/LYSOPHOSPHOLIPASE L1"/>
    <property type="match status" value="1"/>
</dbReference>
<dbReference type="SUPFAM" id="SSF52266">
    <property type="entry name" value="SGNH hydrolase"/>
    <property type="match status" value="1"/>
</dbReference>
<reference evidence="3" key="1">
    <citation type="submission" date="2015-01" db="EMBL/GenBank/DDBJ databases">
        <title>Comparative genome analysis of Bacillus coagulans HM-08, Clostridium butyricum HM-68, Bacillus subtilis HM-66 and Bacillus paralicheniformis BL-09.</title>
        <authorList>
            <person name="Zhang H."/>
        </authorList>
    </citation>
    <scope>NUCLEOTIDE SEQUENCE [LARGE SCALE GENOMIC DNA]</scope>
    <source>
        <strain evidence="3">HM-08</strain>
    </source>
</reference>
<dbReference type="EMBL" id="CP010525">
    <property type="protein sequence ID" value="AJO24776.1"/>
    <property type="molecule type" value="Genomic_DNA"/>
</dbReference>
<dbReference type="Proteomes" id="UP000032024">
    <property type="component" value="Chromosome"/>
</dbReference>
<evidence type="ECO:0000313" key="3">
    <source>
        <dbReference type="Proteomes" id="UP000032024"/>
    </source>
</evidence>
<dbReference type="CDD" id="cd00229">
    <property type="entry name" value="SGNH_hydrolase"/>
    <property type="match status" value="1"/>
</dbReference>
<dbReference type="GO" id="GO:0004622">
    <property type="term" value="F:phosphatidylcholine lysophospholipase activity"/>
    <property type="evidence" value="ECO:0007669"/>
    <property type="project" value="TreeGrafter"/>
</dbReference>
<dbReference type="RefSeq" id="WP_035182826.1">
    <property type="nucleotide sequence ID" value="NZ_CP010525.1"/>
</dbReference>
<proteinExistence type="predicted"/>
<sequence length="274" mass="31388">MNKALSVIIAFLVCILAIGFGYVYYDNKITSTIAEASDKYNNEQHSIEKELADNEYRSAVDWINYRAYKNGDTGITMAVLGSSVTKGAGASTEEKNWNGLLQTYLEGRTSTQIILKNHGYGGYTTTRLLKEKKVDAIVKDKPDLVIFEITTINNFDHGISASQTETESKEIYNKIRKALPNSLIIVQNSHEIEKLAYRNYDQYAYDDFNRKITDYAKTQNWNYVDVYDTYKSKVMQEGLNYKNLLSDGIHPNDNGYNIWFSILKSYFSNQKIKQ</sequence>
<accession>A0AAN0WDS8</accession>
<dbReference type="PANTHER" id="PTHR30383:SF5">
    <property type="entry name" value="SGNH HYDROLASE-TYPE ESTERASE DOMAIN-CONTAINING PROTEIN"/>
    <property type="match status" value="1"/>
</dbReference>
<dbReference type="InterPro" id="IPR013830">
    <property type="entry name" value="SGNH_hydro"/>
</dbReference>
<feature type="domain" description="SGNH hydrolase-type esterase" evidence="1">
    <location>
        <begin position="79"/>
        <end position="257"/>
    </location>
</feature>
<dbReference type="InterPro" id="IPR051532">
    <property type="entry name" value="Ester_Hydrolysis_Enzymes"/>
</dbReference>
<dbReference type="InterPro" id="IPR036514">
    <property type="entry name" value="SGNH_hydro_sf"/>
</dbReference>
<evidence type="ECO:0000259" key="1">
    <source>
        <dbReference type="Pfam" id="PF13472"/>
    </source>
</evidence>
<dbReference type="Pfam" id="PF13472">
    <property type="entry name" value="Lipase_GDSL_2"/>
    <property type="match status" value="1"/>
</dbReference>
<organism evidence="2 3">
    <name type="scientific">Heyndrickxia coagulans</name>
    <name type="common">Weizmannia coagulans</name>
    <dbReference type="NCBI Taxonomy" id="1398"/>
    <lineage>
        <taxon>Bacteria</taxon>
        <taxon>Bacillati</taxon>
        <taxon>Bacillota</taxon>
        <taxon>Bacilli</taxon>
        <taxon>Bacillales</taxon>
        <taxon>Bacillaceae</taxon>
        <taxon>Heyndrickxia</taxon>
    </lineage>
</organism>
<dbReference type="Gene3D" id="3.40.50.1110">
    <property type="entry name" value="SGNH hydrolase"/>
    <property type="match status" value="1"/>
</dbReference>
<evidence type="ECO:0000313" key="2">
    <source>
        <dbReference type="EMBL" id="AJO24776.1"/>
    </source>
</evidence>
<protein>
    <recommendedName>
        <fullName evidence="1">SGNH hydrolase-type esterase domain-containing protein</fullName>
    </recommendedName>
</protein>
<gene>
    <name evidence="2" type="ORF">SB48_HM08orf06305</name>
</gene>
<name>A0AAN0WDS8_HEYCO</name>
<dbReference type="AlphaFoldDB" id="A0AAN0WDS8"/>
<keyword evidence="3" id="KW-1185">Reference proteome</keyword>